<evidence type="ECO:0000313" key="1">
    <source>
        <dbReference type="EMBL" id="RDU65408.1"/>
    </source>
</evidence>
<dbReference type="RefSeq" id="WP_115571686.1">
    <property type="nucleotide sequence ID" value="NZ_NXLT01000014.1"/>
</dbReference>
<sequence>MKTAKNHNISSMGGGADFEACQKECGNYQGSNKYKHDKHKHDKQGIVGTFLALGLFSSTLSAKSGLFVGIDLGASILTQASRGESSGQNPFGNSITTMKYSYLMPQIGFRLGYQHYFTPANGLRLYGSYAFARTGMVNIEERTRNSGANQIIDQYFYATKRLEVNLDYLLDLVKNEDSSAGVYLGVFYGASTITLNRKNAQPWQFSGDLKQRIVGINLGLQMTLADHHRIEVGAKIPLNKQKVERIYATNTLAIKNLYAYQLASVGLSYAFVF</sequence>
<dbReference type="Proteomes" id="UP000256514">
    <property type="component" value="Unassembled WGS sequence"/>
</dbReference>
<comment type="caution">
    <text evidence="1">The sequence shown here is derived from an EMBL/GenBank/DDBJ whole genome shotgun (WGS) entry which is preliminary data.</text>
</comment>
<name>A0A3D8IJR5_9HELI</name>
<dbReference type="InterPro" id="IPR002718">
    <property type="entry name" value="OMP_Helicobacter"/>
</dbReference>
<proteinExistence type="predicted"/>
<organism evidence="1 2">
    <name type="scientific">Helicobacter equorum</name>
    <dbReference type="NCBI Taxonomy" id="361872"/>
    <lineage>
        <taxon>Bacteria</taxon>
        <taxon>Pseudomonadati</taxon>
        <taxon>Campylobacterota</taxon>
        <taxon>Epsilonproteobacteria</taxon>
        <taxon>Campylobacterales</taxon>
        <taxon>Helicobacteraceae</taxon>
        <taxon>Helicobacter</taxon>
    </lineage>
</organism>
<reference evidence="1 2" key="1">
    <citation type="submission" date="2018-04" db="EMBL/GenBank/DDBJ databases">
        <title>Novel Campyloabacter and Helicobacter Species and Strains.</title>
        <authorList>
            <person name="Mannion A.J."/>
            <person name="Shen Z."/>
            <person name="Fox J.G."/>
        </authorList>
    </citation>
    <scope>NUCLEOTIDE SEQUENCE [LARGE SCALE GENOMIC DNA]</scope>
    <source>
        <strain evidence="1 2">MIT 12-6600</strain>
    </source>
</reference>
<keyword evidence="2" id="KW-1185">Reference proteome</keyword>
<dbReference type="OrthoDB" id="5328574at2"/>
<accession>A0A3D8IJR5</accession>
<dbReference type="Pfam" id="PF01856">
    <property type="entry name" value="HP_OMP"/>
    <property type="match status" value="1"/>
</dbReference>
<evidence type="ECO:0000313" key="2">
    <source>
        <dbReference type="Proteomes" id="UP000256514"/>
    </source>
</evidence>
<gene>
    <name evidence="1" type="ORF">CQA54_08680</name>
</gene>
<dbReference type="AlphaFoldDB" id="A0A3D8IJR5"/>
<protein>
    <recommendedName>
        <fullName evidence="3">Outer membrane beta-barrel protein</fullName>
    </recommendedName>
</protein>
<dbReference type="EMBL" id="NXLT01000014">
    <property type="protein sequence ID" value="RDU65408.1"/>
    <property type="molecule type" value="Genomic_DNA"/>
</dbReference>
<evidence type="ECO:0008006" key="3">
    <source>
        <dbReference type="Google" id="ProtNLM"/>
    </source>
</evidence>